<dbReference type="InterPro" id="IPR023210">
    <property type="entry name" value="NADP_OxRdtase_dom"/>
</dbReference>
<evidence type="ECO:0000259" key="3">
    <source>
        <dbReference type="Pfam" id="PF00248"/>
    </source>
</evidence>
<feature type="domain" description="NADP-dependent oxidoreductase" evidence="3">
    <location>
        <begin position="33"/>
        <end position="113"/>
    </location>
</feature>
<dbReference type="InterPro" id="IPR050791">
    <property type="entry name" value="Aldo-Keto_reductase"/>
</dbReference>
<evidence type="ECO:0000256" key="1">
    <source>
        <dbReference type="ARBA" id="ARBA00022857"/>
    </source>
</evidence>
<keyword evidence="1" id="KW-0521">NADP</keyword>
<dbReference type="STRING" id="74649.A0A2P6QVI4"/>
<dbReference type="Proteomes" id="UP000238479">
    <property type="component" value="Chromosome 4"/>
</dbReference>
<dbReference type="AlphaFoldDB" id="A0A2P6QVI4"/>
<dbReference type="EC" id="1.1.1.317" evidence="4"/>
<dbReference type="GO" id="GO:0005737">
    <property type="term" value="C:cytoplasm"/>
    <property type="evidence" value="ECO:0007669"/>
    <property type="project" value="TreeGrafter"/>
</dbReference>
<gene>
    <name evidence="4" type="ORF">RchiOBHm_Chr4g0411131</name>
</gene>
<proteinExistence type="predicted"/>
<dbReference type="PANTHER" id="PTHR43625:SF40">
    <property type="entry name" value="ALDO-KETO REDUCTASE YAKC [NADP(+)]"/>
    <property type="match status" value="1"/>
</dbReference>
<dbReference type="Pfam" id="PF00248">
    <property type="entry name" value="Aldo_ket_red"/>
    <property type="match status" value="1"/>
</dbReference>
<dbReference type="OMA" id="LKPEPNM"/>
<accession>A0A2P6QVI4</accession>
<evidence type="ECO:0000313" key="4">
    <source>
        <dbReference type="EMBL" id="PRQ38198.1"/>
    </source>
</evidence>
<keyword evidence="2 4" id="KW-0560">Oxidoreductase</keyword>
<dbReference type="PANTHER" id="PTHR43625">
    <property type="entry name" value="AFLATOXIN B1 ALDEHYDE REDUCTASE"/>
    <property type="match status" value="1"/>
</dbReference>
<dbReference type="Gramene" id="PRQ38198">
    <property type="protein sequence ID" value="PRQ38198"/>
    <property type="gene ID" value="RchiOBHm_Chr4g0411131"/>
</dbReference>
<comment type="caution">
    <text evidence="4">The sequence shown here is derived from an EMBL/GenBank/DDBJ whole genome shotgun (WGS) entry which is preliminary data.</text>
</comment>
<evidence type="ECO:0000313" key="5">
    <source>
        <dbReference type="Proteomes" id="UP000238479"/>
    </source>
</evidence>
<dbReference type="InterPro" id="IPR036812">
    <property type="entry name" value="NAD(P)_OxRdtase_dom_sf"/>
</dbReference>
<dbReference type="Gene3D" id="3.20.20.100">
    <property type="entry name" value="NADP-dependent oxidoreductase domain"/>
    <property type="match status" value="1"/>
</dbReference>
<dbReference type="SUPFAM" id="SSF51430">
    <property type="entry name" value="NAD(P)-linked oxidoreductase"/>
    <property type="match status" value="1"/>
</dbReference>
<protein>
    <submittedName>
        <fullName evidence="4">Putative perakine reductase</fullName>
        <ecNumber evidence="4">1.1.1.317</ecNumber>
    </submittedName>
</protein>
<dbReference type="EMBL" id="PDCK01000042">
    <property type="protein sequence ID" value="PRQ38198.1"/>
    <property type="molecule type" value="Genomic_DNA"/>
</dbReference>
<dbReference type="GO" id="GO:0016491">
    <property type="term" value="F:oxidoreductase activity"/>
    <property type="evidence" value="ECO:0007669"/>
    <property type="project" value="UniProtKB-KW"/>
</dbReference>
<keyword evidence="5" id="KW-1185">Reference proteome</keyword>
<reference evidence="4 5" key="1">
    <citation type="journal article" date="2018" name="Nat. Genet.">
        <title>The Rosa genome provides new insights in the design of modern roses.</title>
        <authorList>
            <person name="Bendahmane M."/>
        </authorList>
    </citation>
    <scope>NUCLEOTIDE SEQUENCE [LARGE SCALE GENOMIC DNA]</scope>
    <source>
        <strain evidence="5">cv. Old Blush</strain>
    </source>
</reference>
<name>A0A2P6QVI4_ROSCH</name>
<sequence>MANIIKRIKLRSQGLEVSAQGLGCMGMSVPLKPEPNMINLIHHAVDVGIIFLDTVDVYGPFTNKLLLDKALIGGERDKVELATKFAINFEDDKREIIRGEPAYVRVSCEGSLK</sequence>
<evidence type="ECO:0000256" key="2">
    <source>
        <dbReference type="ARBA" id="ARBA00023002"/>
    </source>
</evidence>
<organism evidence="4 5">
    <name type="scientific">Rosa chinensis</name>
    <name type="common">China rose</name>
    <dbReference type="NCBI Taxonomy" id="74649"/>
    <lineage>
        <taxon>Eukaryota</taxon>
        <taxon>Viridiplantae</taxon>
        <taxon>Streptophyta</taxon>
        <taxon>Embryophyta</taxon>
        <taxon>Tracheophyta</taxon>
        <taxon>Spermatophyta</taxon>
        <taxon>Magnoliopsida</taxon>
        <taxon>eudicotyledons</taxon>
        <taxon>Gunneridae</taxon>
        <taxon>Pentapetalae</taxon>
        <taxon>rosids</taxon>
        <taxon>fabids</taxon>
        <taxon>Rosales</taxon>
        <taxon>Rosaceae</taxon>
        <taxon>Rosoideae</taxon>
        <taxon>Rosoideae incertae sedis</taxon>
        <taxon>Rosa</taxon>
    </lineage>
</organism>